<protein>
    <recommendedName>
        <fullName evidence="4">DUF1190 domain-containing protein</fullName>
    </recommendedName>
</protein>
<feature type="region of interest" description="Disordered" evidence="1">
    <location>
        <begin position="92"/>
        <end position="163"/>
    </location>
</feature>
<organism evidence="2 3">
    <name type="scientific">Deinococcus cavernae</name>
    <dbReference type="NCBI Taxonomy" id="2320857"/>
    <lineage>
        <taxon>Bacteria</taxon>
        <taxon>Thermotogati</taxon>
        <taxon>Deinococcota</taxon>
        <taxon>Deinococci</taxon>
        <taxon>Deinococcales</taxon>
        <taxon>Deinococcaceae</taxon>
        <taxon>Deinococcus</taxon>
    </lineage>
</organism>
<dbReference type="Proteomes" id="UP000286287">
    <property type="component" value="Unassembled WGS sequence"/>
</dbReference>
<accession>A0A418UZQ9</accession>
<feature type="compositionally biased region" description="Polar residues" evidence="1">
    <location>
        <begin position="122"/>
        <end position="144"/>
    </location>
</feature>
<name>A0A418UZQ9_9DEIO</name>
<evidence type="ECO:0008006" key="4">
    <source>
        <dbReference type="Google" id="ProtNLM"/>
    </source>
</evidence>
<proteinExistence type="predicted"/>
<comment type="caution">
    <text evidence="2">The sequence shown here is derived from an EMBL/GenBank/DDBJ whole genome shotgun (WGS) entry which is preliminary data.</text>
</comment>
<feature type="compositionally biased region" description="Low complexity" evidence="1">
    <location>
        <begin position="96"/>
        <end position="113"/>
    </location>
</feature>
<gene>
    <name evidence="2" type="ORF">D3875_21645</name>
</gene>
<evidence type="ECO:0000256" key="1">
    <source>
        <dbReference type="SAM" id="MobiDB-lite"/>
    </source>
</evidence>
<sequence length="163" mass="16900">MKKTFDLPLLAALPALLPALLSSCGPDQGKQVDTSGMSRQAFKTEAECRAYYKLQIEQGLQNPCNREQRVGGGGFIYFGPWFGSMGSISSRGGFNSGSPTPGTTSGPIPSQGTRYVGYTPSGKVSTTGLTINPNGRASSYTAPTISRGGFSTGARGWGGSSSS</sequence>
<reference evidence="2 3" key="1">
    <citation type="submission" date="2018-09" db="EMBL/GenBank/DDBJ databases">
        <authorList>
            <person name="Zhu H."/>
        </authorList>
    </citation>
    <scope>NUCLEOTIDE SEQUENCE [LARGE SCALE GENOMIC DNA]</scope>
    <source>
        <strain evidence="2 3">K2S05-167</strain>
    </source>
</reference>
<dbReference type="AlphaFoldDB" id="A0A418UZQ9"/>
<evidence type="ECO:0000313" key="2">
    <source>
        <dbReference type="EMBL" id="RJF68949.1"/>
    </source>
</evidence>
<dbReference type="OrthoDB" id="72153at2"/>
<evidence type="ECO:0000313" key="3">
    <source>
        <dbReference type="Proteomes" id="UP000286287"/>
    </source>
</evidence>
<dbReference type="RefSeq" id="WP_119766816.1">
    <property type="nucleotide sequence ID" value="NZ_QYUJ01000030.1"/>
</dbReference>
<dbReference type="EMBL" id="QYUJ01000030">
    <property type="protein sequence ID" value="RJF68949.1"/>
    <property type="molecule type" value="Genomic_DNA"/>
</dbReference>
<dbReference type="PROSITE" id="PS51257">
    <property type="entry name" value="PROKAR_LIPOPROTEIN"/>
    <property type="match status" value="1"/>
</dbReference>
<keyword evidence="3" id="KW-1185">Reference proteome</keyword>